<protein>
    <submittedName>
        <fullName evidence="1">Uncharacterized protein</fullName>
    </submittedName>
</protein>
<reference evidence="1 2" key="1">
    <citation type="submission" date="2019-05" db="EMBL/GenBank/DDBJ databases">
        <title>Another draft genome of Portunus trituberculatus and its Hox gene families provides insights of decapod evolution.</title>
        <authorList>
            <person name="Jeong J.-H."/>
            <person name="Song I."/>
            <person name="Kim S."/>
            <person name="Choi T."/>
            <person name="Kim D."/>
            <person name="Ryu S."/>
            <person name="Kim W."/>
        </authorList>
    </citation>
    <scope>NUCLEOTIDE SEQUENCE [LARGE SCALE GENOMIC DNA]</scope>
    <source>
        <tissue evidence="1">Muscle</tissue>
    </source>
</reference>
<dbReference type="EMBL" id="VSRR010002597">
    <property type="protein sequence ID" value="MPC32270.1"/>
    <property type="molecule type" value="Genomic_DNA"/>
</dbReference>
<evidence type="ECO:0000313" key="1">
    <source>
        <dbReference type="EMBL" id="MPC32270.1"/>
    </source>
</evidence>
<organism evidence="1 2">
    <name type="scientific">Portunus trituberculatus</name>
    <name type="common">Swimming crab</name>
    <name type="synonym">Neptunus trituberculatus</name>
    <dbReference type="NCBI Taxonomy" id="210409"/>
    <lineage>
        <taxon>Eukaryota</taxon>
        <taxon>Metazoa</taxon>
        <taxon>Ecdysozoa</taxon>
        <taxon>Arthropoda</taxon>
        <taxon>Crustacea</taxon>
        <taxon>Multicrustacea</taxon>
        <taxon>Malacostraca</taxon>
        <taxon>Eumalacostraca</taxon>
        <taxon>Eucarida</taxon>
        <taxon>Decapoda</taxon>
        <taxon>Pleocyemata</taxon>
        <taxon>Brachyura</taxon>
        <taxon>Eubrachyura</taxon>
        <taxon>Portunoidea</taxon>
        <taxon>Portunidae</taxon>
        <taxon>Portuninae</taxon>
        <taxon>Portunus</taxon>
    </lineage>
</organism>
<gene>
    <name evidence="1" type="ORF">E2C01_025579</name>
</gene>
<proteinExistence type="predicted"/>
<keyword evidence="2" id="KW-1185">Reference proteome</keyword>
<comment type="caution">
    <text evidence="1">The sequence shown here is derived from an EMBL/GenBank/DDBJ whole genome shotgun (WGS) entry which is preliminary data.</text>
</comment>
<name>A0A5B7EDA2_PORTR</name>
<evidence type="ECO:0000313" key="2">
    <source>
        <dbReference type="Proteomes" id="UP000324222"/>
    </source>
</evidence>
<accession>A0A5B7EDA2</accession>
<sequence>MLARSWSLDPIGTAWLGVRASPELADTLRNSATSYSRRSGVSFTMPDTLPRGDTYSAPAKLATRFSVTMGAVGLHMTSTSLSLASITPSSWGNRTRTVAYPCGLEI</sequence>
<dbReference type="Proteomes" id="UP000324222">
    <property type="component" value="Unassembled WGS sequence"/>
</dbReference>
<dbReference type="AlphaFoldDB" id="A0A5B7EDA2"/>